<name>A0AC35UBP9_9BILA</name>
<evidence type="ECO:0000313" key="1">
    <source>
        <dbReference type="Proteomes" id="UP000095286"/>
    </source>
</evidence>
<dbReference type="Proteomes" id="UP000095286">
    <property type="component" value="Unplaced"/>
</dbReference>
<protein>
    <submittedName>
        <fullName evidence="2">Amidase domain-containing protein</fullName>
    </submittedName>
</protein>
<sequence length="530" mass="58297">MGFLRTFSPLIYFAFGLYFQFINVAFWIYNHFKKFENVTKPADNTLLLISATQAAAEIREKRLSSSELVEAYIERIASVNPIINAVVVPLFEQARKMAQECDDYLDCVDVESDEYKNLAATKPLYGIPFTLKDSISVKGSILCCGMDYRKGMVMEKDALVVSRMKEAGAIPLCVTNVPECAMWWESVNTVYGRTNNCYDSRRICGGSSGGEGALIGAAGSLIGLGSDIGGSIRMPAFFNGVFGMKPTIGVVPSDGHFPEAVGFRTEMFTIGPMCRYATDLPLMLSVLAGPESANLKLDIPINIRKTKIFYMVGLKNPAIESLDDNMAETLRKAVKYFEKKYDIMTYQVDFPTAHRAAEHFFSSMEVKGSDKFDKILTGGVGTLNIAQEIMKGFMGKSVYTLPALMTAFLDNVETISEPNKQKLFTQRDQLKKEIINLLGEDGILIFPSFPTVAPFHNQPIATPFNFAYTALWNAVGLPVVQCPMGLNKSLLNPAGMPLGVQIIGSPNSDGLLIQIAADLEEGFGGWELAR</sequence>
<organism evidence="1 2">
    <name type="scientific">Rhabditophanes sp. KR3021</name>
    <dbReference type="NCBI Taxonomy" id="114890"/>
    <lineage>
        <taxon>Eukaryota</taxon>
        <taxon>Metazoa</taxon>
        <taxon>Ecdysozoa</taxon>
        <taxon>Nematoda</taxon>
        <taxon>Chromadorea</taxon>
        <taxon>Rhabditida</taxon>
        <taxon>Tylenchina</taxon>
        <taxon>Panagrolaimomorpha</taxon>
        <taxon>Strongyloidoidea</taxon>
        <taxon>Alloionematidae</taxon>
        <taxon>Rhabditophanes</taxon>
    </lineage>
</organism>
<proteinExistence type="predicted"/>
<accession>A0AC35UBP9</accession>
<dbReference type="WBParaSite" id="RSKR_0000964800.1">
    <property type="protein sequence ID" value="RSKR_0000964800.1"/>
    <property type="gene ID" value="RSKR_0000964800"/>
</dbReference>
<reference evidence="2" key="1">
    <citation type="submission" date="2016-11" db="UniProtKB">
        <authorList>
            <consortium name="WormBaseParasite"/>
        </authorList>
    </citation>
    <scope>IDENTIFICATION</scope>
    <source>
        <strain evidence="2">KR3021</strain>
    </source>
</reference>
<evidence type="ECO:0000313" key="2">
    <source>
        <dbReference type="WBParaSite" id="RSKR_0000964800.1"/>
    </source>
</evidence>